<dbReference type="Gene3D" id="3.30.460.10">
    <property type="entry name" value="Beta Polymerase, domain 2"/>
    <property type="match status" value="1"/>
</dbReference>
<dbReference type="AlphaFoldDB" id="A0A1F5VDV9"/>
<dbReference type="PANTHER" id="PTHR37030:SF1">
    <property type="entry name" value="NUCLEOTIDYLTRANSFERASE"/>
    <property type="match status" value="1"/>
</dbReference>
<dbReference type="CDD" id="cd05403">
    <property type="entry name" value="NT_KNTase_like"/>
    <property type="match status" value="1"/>
</dbReference>
<comment type="caution">
    <text evidence="2">The sequence shown here is derived from an EMBL/GenBank/DDBJ whole genome shotgun (WGS) entry which is preliminary data.</text>
</comment>
<dbReference type="InterPro" id="IPR043519">
    <property type="entry name" value="NT_sf"/>
</dbReference>
<accession>A0A1F5VDV9</accession>
<dbReference type="STRING" id="1817863.A2Y62_01800"/>
<name>A0A1F5VDV9_9BACT</name>
<dbReference type="Pfam" id="PF18765">
    <property type="entry name" value="Polbeta"/>
    <property type="match status" value="1"/>
</dbReference>
<organism evidence="2 3">
    <name type="scientific">Candidatus Fischerbacteria bacterium RBG_13_37_8</name>
    <dbReference type="NCBI Taxonomy" id="1817863"/>
    <lineage>
        <taxon>Bacteria</taxon>
        <taxon>Candidatus Fischeribacteriota</taxon>
    </lineage>
</organism>
<reference evidence="2 3" key="1">
    <citation type="journal article" date="2016" name="Nat. Commun.">
        <title>Thousands of microbial genomes shed light on interconnected biogeochemical processes in an aquifer system.</title>
        <authorList>
            <person name="Anantharaman K."/>
            <person name="Brown C.T."/>
            <person name="Hug L.A."/>
            <person name="Sharon I."/>
            <person name="Castelle C.J."/>
            <person name="Probst A.J."/>
            <person name="Thomas B.C."/>
            <person name="Singh A."/>
            <person name="Wilkins M.J."/>
            <person name="Karaoz U."/>
            <person name="Brodie E.L."/>
            <person name="Williams K.H."/>
            <person name="Hubbard S.S."/>
            <person name="Banfield J.F."/>
        </authorList>
    </citation>
    <scope>NUCLEOTIDE SEQUENCE [LARGE SCALE GENOMIC DNA]</scope>
</reference>
<dbReference type="SUPFAM" id="SSF81301">
    <property type="entry name" value="Nucleotidyltransferase"/>
    <property type="match status" value="1"/>
</dbReference>
<protein>
    <recommendedName>
        <fullName evidence="1">Polymerase beta nucleotidyltransferase domain-containing protein</fullName>
    </recommendedName>
</protein>
<evidence type="ECO:0000313" key="2">
    <source>
        <dbReference type="EMBL" id="OGF61540.1"/>
    </source>
</evidence>
<evidence type="ECO:0000313" key="3">
    <source>
        <dbReference type="Proteomes" id="UP000178943"/>
    </source>
</evidence>
<gene>
    <name evidence="2" type="ORF">A2Y62_01800</name>
</gene>
<dbReference type="EMBL" id="MFGW01000193">
    <property type="protein sequence ID" value="OGF61540.1"/>
    <property type="molecule type" value="Genomic_DNA"/>
</dbReference>
<evidence type="ECO:0000259" key="1">
    <source>
        <dbReference type="Pfam" id="PF18765"/>
    </source>
</evidence>
<proteinExistence type="predicted"/>
<feature type="domain" description="Polymerase beta nucleotidyltransferase" evidence="1">
    <location>
        <begin position="13"/>
        <end position="86"/>
    </location>
</feature>
<dbReference type="PANTHER" id="PTHR37030">
    <property type="entry name" value="NUCLEOTIDYLTRANSFERASE"/>
    <property type="match status" value="1"/>
</dbReference>
<dbReference type="Proteomes" id="UP000178943">
    <property type="component" value="Unassembled WGS sequence"/>
</dbReference>
<sequence>MKVKKLTPEIIKEIVKRIVSTSHPEKIILFGSHANGIPSGDSDVDLLVIKRRVGSKIEEYTRIRKSLKGIRIPMDIIVINSKEYDFYSRNWINSVMAEAKERGIILYGD</sequence>
<dbReference type="InterPro" id="IPR041633">
    <property type="entry name" value="Polbeta"/>
</dbReference>